<dbReference type="PANTHER" id="PTHR30041">
    <property type="entry name" value="ARSENATE REDUCTASE"/>
    <property type="match status" value="1"/>
</dbReference>
<dbReference type="Proteomes" id="UP001231109">
    <property type="component" value="Unassembled WGS sequence"/>
</dbReference>
<dbReference type="InterPro" id="IPR036249">
    <property type="entry name" value="Thioredoxin-like_sf"/>
</dbReference>
<dbReference type="PROSITE" id="PS51353">
    <property type="entry name" value="ARSC"/>
    <property type="match status" value="1"/>
</dbReference>
<name>A0ABT9HYZ0_9GAMM</name>
<comment type="similarity">
    <text evidence="1 2">Belongs to the ArsC family.</text>
</comment>
<dbReference type="Pfam" id="PF03960">
    <property type="entry name" value="ArsC"/>
    <property type="match status" value="1"/>
</dbReference>
<organism evidence="3 4">
    <name type="scientific">Rheinheimera baltica</name>
    <dbReference type="NCBI Taxonomy" id="67576"/>
    <lineage>
        <taxon>Bacteria</taxon>
        <taxon>Pseudomonadati</taxon>
        <taxon>Pseudomonadota</taxon>
        <taxon>Gammaproteobacteria</taxon>
        <taxon>Chromatiales</taxon>
        <taxon>Chromatiaceae</taxon>
        <taxon>Rheinheimera</taxon>
    </lineage>
</organism>
<gene>
    <name evidence="3" type="ORF">ORJ04_10325</name>
</gene>
<dbReference type="CDD" id="cd03035">
    <property type="entry name" value="ArsC_Yffb"/>
    <property type="match status" value="1"/>
</dbReference>
<dbReference type="PANTHER" id="PTHR30041:SF8">
    <property type="entry name" value="PROTEIN YFFB"/>
    <property type="match status" value="1"/>
</dbReference>
<proteinExistence type="inferred from homology"/>
<accession>A0ABT9HYZ0</accession>
<dbReference type="NCBIfam" id="NF008107">
    <property type="entry name" value="PRK10853.1"/>
    <property type="match status" value="1"/>
</dbReference>
<evidence type="ECO:0000256" key="1">
    <source>
        <dbReference type="ARBA" id="ARBA00007198"/>
    </source>
</evidence>
<dbReference type="Gene3D" id="3.40.30.10">
    <property type="entry name" value="Glutaredoxin"/>
    <property type="match status" value="1"/>
</dbReference>
<reference evidence="3 4" key="1">
    <citation type="submission" date="2022-11" db="EMBL/GenBank/DDBJ databases">
        <title>Viruses from the air-sea interface of a natural surface slick.</title>
        <authorList>
            <person name="Rahlff J."/>
            <person name="Holmfeldt K."/>
        </authorList>
    </citation>
    <scope>NUCLEOTIDE SEQUENCE [LARGE SCALE GENOMIC DNA]</scope>
    <source>
        <strain evidence="3 4">SMS4</strain>
    </source>
</reference>
<sequence>MTTLYGIKNCDTIKKARNWLSQNDVPYQFVDYRTDGISHEQLATFAKACGWQNLLNTRGTTYRQLNEADKADLTEEKALILMLAQPAMIKRPLLEHEGHCHLAFTPDQYQRIFGL</sequence>
<dbReference type="NCBIfam" id="TIGR01617">
    <property type="entry name" value="arsC_related"/>
    <property type="match status" value="1"/>
</dbReference>
<comment type="caution">
    <text evidence="3">The sequence shown here is derived from an EMBL/GenBank/DDBJ whole genome shotgun (WGS) entry which is preliminary data.</text>
</comment>
<protein>
    <submittedName>
        <fullName evidence="3">ArsC family reductase</fullName>
    </submittedName>
</protein>
<dbReference type="SUPFAM" id="SSF52833">
    <property type="entry name" value="Thioredoxin-like"/>
    <property type="match status" value="1"/>
</dbReference>
<dbReference type="RefSeq" id="WP_027671123.1">
    <property type="nucleotide sequence ID" value="NZ_JAPJDY010000013.1"/>
</dbReference>
<evidence type="ECO:0000313" key="3">
    <source>
        <dbReference type="EMBL" id="MDP5136345.1"/>
    </source>
</evidence>
<dbReference type="InterPro" id="IPR006504">
    <property type="entry name" value="Tscrpt_reg_Spx/MgsR"/>
</dbReference>
<dbReference type="EMBL" id="JAPJDZ010000022">
    <property type="protein sequence ID" value="MDP5136345.1"/>
    <property type="molecule type" value="Genomic_DNA"/>
</dbReference>
<evidence type="ECO:0000256" key="2">
    <source>
        <dbReference type="PROSITE-ProRule" id="PRU01282"/>
    </source>
</evidence>
<evidence type="ECO:0000313" key="4">
    <source>
        <dbReference type="Proteomes" id="UP001231109"/>
    </source>
</evidence>
<dbReference type="InterPro" id="IPR006660">
    <property type="entry name" value="Arsenate_reductase-like"/>
</dbReference>
<keyword evidence="4" id="KW-1185">Reference proteome</keyword>